<sequence length="30" mass="3388">MELKAIIGIALVAFIVGGFIFLQIRNRKKK</sequence>
<evidence type="ECO:0000313" key="3">
    <source>
        <dbReference type="Proteomes" id="UP000095350"/>
    </source>
</evidence>
<feature type="transmembrane region" description="Helical" evidence="1">
    <location>
        <begin position="6"/>
        <end position="24"/>
    </location>
</feature>
<reference evidence="2 3" key="1">
    <citation type="submission" date="2015-09" db="EMBL/GenBank/DDBJ databases">
        <authorList>
            <consortium name="Pathogen Informatics"/>
        </authorList>
    </citation>
    <scope>NUCLEOTIDE SEQUENCE [LARGE SCALE GENOMIC DNA]</scope>
    <source>
        <strain evidence="2 3">2789STDY5834960</strain>
    </source>
</reference>
<dbReference type="PaxDb" id="166486-ERS852572_02570"/>
<protein>
    <submittedName>
        <fullName evidence="2">Uncharacterized protein</fullName>
    </submittedName>
</protein>
<evidence type="ECO:0000313" key="2">
    <source>
        <dbReference type="EMBL" id="CUN21882.1"/>
    </source>
</evidence>
<dbReference type="Proteomes" id="UP000095350">
    <property type="component" value="Unassembled WGS sequence"/>
</dbReference>
<dbReference type="STRING" id="166486.ERS852572_02570"/>
<gene>
    <name evidence="2" type="ORF">ERS852572_02570</name>
</gene>
<keyword evidence="1" id="KW-1133">Transmembrane helix</keyword>
<keyword evidence="1" id="KW-0812">Transmembrane</keyword>
<keyword evidence="1" id="KW-0472">Membrane</keyword>
<accession>A0A173V3H9</accession>
<dbReference type="EMBL" id="CYXZ01000019">
    <property type="protein sequence ID" value="CUN21882.1"/>
    <property type="molecule type" value="Genomic_DNA"/>
</dbReference>
<proteinExistence type="predicted"/>
<organism evidence="2 3">
    <name type="scientific">Roseburia intestinalis</name>
    <dbReference type="NCBI Taxonomy" id="166486"/>
    <lineage>
        <taxon>Bacteria</taxon>
        <taxon>Bacillati</taxon>
        <taxon>Bacillota</taxon>
        <taxon>Clostridia</taxon>
        <taxon>Lachnospirales</taxon>
        <taxon>Lachnospiraceae</taxon>
        <taxon>Roseburia</taxon>
    </lineage>
</organism>
<dbReference type="AlphaFoldDB" id="A0A173V3H9"/>
<name>A0A173V3H9_9FIRM</name>
<evidence type="ECO:0000256" key="1">
    <source>
        <dbReference type="SAM" id="Phobius"/>
    </source>
</evidence>